<dbReference type="OrthoDB" id="6455699at2"/>
<reference evidence="2 3" key="1">
    <citation type="submission" date="2019-03" db="EMBL/GenBank/DDBJ databases">
        <title>Genomic analyses of the natural microbiome of Caenorhabditis elegans.</title>
        <authorList>
            <person name="Samuel B."/>
        </authorList>
    </citation>
    <scope>NUCLEOTIDE SEQUENCE [LARGE SCALE GENOMIC DNA]</scope>
    <source>
        <strain evidence="2 3">BIGb0156</strain>
    </source>
</reference>
<keyword evidence="1" id="KW-1133">Transmembrane helix</keyword>
<feature type="transmembrane region" description="Helical" evidence="1">
    <location>
        <begin position="36"/>
        <end position="55"/>
    </location>
</feature>
<protein>
    <submittedName>
        <fullName evidence="2">Putative 3TM holin</fullName>
    </submittedName>
</protein>
<organism evidence="2 3">
    <name type="scientific">Scandinavium goeteborgense</name>
    <dbReference type="NCBI Taxonomy" id="1851514"/>
    <lineage>
        <taxon>Bacteria</taxon>
        <taxon>Pseudomonadati</taxon>
        <taxon>Pseudomonadota</taxon>
        <taxon>Gammaproteobacteria</taxon>
        <taxon>Enterobacterales</taxon>
        <taxon>Enterobacteriaceae</taxon>
        <taxon>Scandinavium</taxon>
    </lineage>
</organism>
<keyword evidence="1" id="KW-0812">Transmembrane</keyword>
<proteinExistence type="predicted"/>
<evidence type="ECO:0000256" key="1">
    <source>
        <dbReference type="SAM" id="Phobius"/>
    </source>
</evidence>
<evidence type="ECO:0000313" key="3">
    <source>
        <dbReference type="Proteomes" id="UP000295530"/>
    </source>
</evidence>
<feature type="transmembrane region" description="Helical" evidence="1">
    <location>
        <begin position="6"/>
        <end position="24"/>
    </location>
</feature>
<accession>A0A4R6EWW1</accession>
<comment type="caution">
    <text evidence="2">The sequence shown here is derived from an EMBL/GenBank/DDBJ whole genome shotgun (WGS) entry which is preliminary data.</text>
</comment>
<name>A0A4R6EWW1_SCAGO</name>
<dbReference type="AlphaFoldDB" id="A0A4R6EWW1"/>
<gene>
    <name evidence="2" type="ORF">EC847_101188</name>
</gene>
<dbReference type="RefSeq" id="WP_133459881.1">
    <property type="nucleotide sequence ID" value="NZ_SNVX01000001.1"/>
</dbReference>
<keyword evidence="3" id="KW-1185">Reference proteome</keyword>
<dbReference type="EMBL" id="SNVX01000001">
    <property type="protein sequence ID" value="TDN64264.1"/>
    <property type="molecule type" value="Genomic_DNA"/>
</dbReference>
<dbReference type="InterPro" id="IPR008473">
    <property type="entry name" value="Phage_holin_3_7"/>
</dbReference>
<dbReference type="Pfam" id="PF05449">
    <property type="entry name" value="Phage_holin_3_7"/>
    <property type="match status" value="1"/>
</dbReference>
<evidence type="ECO:0000313" key="2">
    <source>
        <dbReference type="EMBL" id="TDN64264.1"/>
    </source>
</evidence>
<dbReference type="Proteomes" id="UP000295530">
    <property type="component" value="Unassembled WGS sequence"/>
</dbReference>
<keyword evidence="1" id="KW-0472">Membrane</keyword>
<sequence length="91" mass="10107">MTWQVFMMDANAIVCLLIVMRLMFFSKAGKRSRFGVAFIAYLLILAAGGTAFRIIMGQYVQVDPAELVLNSVMCAAIWMARGNLARVVITE</sequence>